<gene>
    <name evidence="1" type="primary">lepB</name>
    <name evidence="1" type="ORF">E5336_05505</name>
</gene>
<sequence length="219" mass="24895">MKTICESWERNRRETINEGWNVKKNPKQVREVREIPSLELLEKERDRVKHNTKYRSTLQSTVGVLVVVAAIAILAATLWLPVLRIYGTSMTPTLEAGDIVLSLKGSDFKTGDVIAFYYNNKILVKRVIAGPGDWVYIDDDGTVFVNGEEIVEPYLQDKALGDTDLEYPYQVPEKRWFVMGDHRSVSMDSRTRAIGPVAEEQIVGKLKARVWPFNKIGVV</sequence>
<keyword evidence="2" id="KW-1185">Reference proteome</keyword>
<evidence type="ECO:0000313" key="2">
    <source>
        <dbReference type="Proteomes" id="UP000308836"/>
    </source>
</evidence>
<dbReference type="EC" id="3.4.21.89" evidence="1"/>
<evidence type="ECO:0000313" key="1">
    <source>
        <dbReference type="EMBL" id="TGY66119.1"/>
    </source>
</evidence>
<name>A0AC61R7J9_9FIRM</name>
<dbReference type="Proteomes" id="UP000308836">
    <property type="component" value="Unassembled WGS sequence"/>
</dbReference>
<reference evidence="1" key="1">
    <citation type="submission" date="2019-04" db="EMBL/GenBank/DDBJ databases">
        <title>Microbes associate with the intestines of laboratory mice.</title>
        <authorList>
            <person name="Navarre W."/>
            <person name="Wong E."/>
            <person name="Huang K."/>
            <person name="Tropini C."/>
            <person name="Ng K."/>
            <person name="Yu B."/>
        </authorList>
    </citation>
    <scope>NUCLEOTIDE SEQUENCE</scope>
    <source>
        <strain evidence="1">NM09_H32</strain>
    </source>
</reference>
<proteinExistence type="predicted"/>
<keyword evidence="1" id="KW-0378">Hydrolase</keyword>
<dbReference type="EMBL" id="SRYG01000009">
    <property type="protein sequence ID" value="TGY66119.1"/>
    <property type="molecule type" value="Genomic_DNA"/>
</dbReference>
<organism evidence="1 2">
    <name type="scientific">Dubosiella muris</name>
    <dbReference type="NCBI Taxonomy" id="3038133"/>
    <lineage>
        <taxon>Bacteria</taxon>
        <taxon>Bacillati</taxon>
        <taxon>Bacillota</taxon>
        <taxon>Erysipelotrichia</taxon>
        <taxon>Erysipelotrichales</taxon>
        <taxon>Erysipelotrichaceae</taxon>
        <taxon>Dubosiella</taxon>
    </lineage>
</organism>
<comment type="caution">
    <text evidence="1">The sequence shown here is derived from an EMBL/GenBank/DDBJ whole genome shotgun (WGS) entry which is preliminary data.</text>
</comment>
<accession>A0AC61R7J9</accession>
<protein>
    <submittedName>
        <fullName evidence="1">Signal peptidase I</fullName>
        <ecNumber evidence="1">3.4.21.89</ecNumber>
    </submittedName>
</protein>